<dbReference type="PANTHER" id="PTHR34811:SF1">
    <property type="entry name" value="MATURASE K"/>
    <property type="match status" value="1"/>
</dbReference>
<feature type="domain" description="Maturase MatK N-terminal" evidence="6">
    <location>
        <begin position="1"/>
        <end position="82"/>
    </location>
</feature>
<evidence type="ECO:0000259" key="6">
    <source>
        <dbReference type="Pfam" id="PF01824"/>
    </source>
</evidence>
<dbReference type="EMBL" id="KF143741">
    <property type="protein sequence ID" value="AGQ52216.1"/>
    <property type="molecule type" value="Genomic_DNA"/>
</dbReference>
<dbReference type="AlphaFoldDB" id="S5FZX4"/>
<accession>S5FZX4</accession>
<keyword evidence="3 5" id="KW-0150">Chloroplast</keyword>
<comment type="function">
    <text evidence="5">Usually encoded in the trnK tRNA gene intron. Probably assists in splicing its own and other chloroplast group II introns.</text>
</comment>
<evidence type="ECO:0000256" key="5">
    <source>
        <dbReference type="RuleBase" id="RU004226"/>
    </source>
</evidence>
<reference evidence="7" key="1">
    <citation type="journal article" date="2013" name="Mol. Phylogenet. Evol.">
        <title>Molecular systematics of Dendrobium (Orchidaceae, Dendrobieae) from mainland Asia based on plastid and nuclear sequences.</title>
        <authorList>
            <person name="Xiang X.G."/>
            <person name="Schuiteman A."/>
            <person name="Li D.Z."/>
            <person name="Huang W.C."/>
            <person name="Chung S.W."/>
            <person name="Li J.W."/>
            <person name="Zhou H.L."/>
            <person name="Jin W.T."/>
            <person name="Lai Y.J."/>
            <person name="Li Z.Y."/>
            <person name="Jin X.H."/>
        </authorList>
    </citation>
    <scope>NUCLEOTIDE SEQUENCE</scope>
</reference>
<dbReference type="GO" id="GO:0009507">
    <property type="term" value="C:chloroplast"/>
    <property type="evidence" value="ECO:0007669"/>
    <property type="project" value="UniProtKB-SubCell"/>
</dbReference>
<evidence type="ECO:0000313" key="7">
    <source>
        <dbReference type="EMBL" id="AGQ52216.1"/>
    </source>
</evidence>
<sequence length="82" mass="9713">MYQQKSLISSVNYSNQNEFWGHKNSFSSHFYSQMVSEGFGVILEIPFSSQLVSSLEEKRRPKWQNLRSIHSRFPFLEDKLSH</sequence>
<keyword evidence="4" id="KW-0507">mRNA processing</keyword>
<protein>
    <submittedName>
        <fullName evidence="7">Maturase K</fullName>
    </submittedName>
</protein>
<evidence type="ECO:0000256" key="3">
    <source>
        <dbReference type="ARBA" id="ARBA00022528"/>
    </source>
</evidence>
<dbReference type="PANTHER" id="PTHR34811">
    <property type="entry name" value="MATURASE K"/>
    <property type="match status" value="1"/>
</dbReference>
<evidence type="ECO:0000256" key="4">
    <source>
        <dbReference type="ARBA" id="ARBA00022664"/>
    </source>
</evidence>
<gene>
    <name evidence="7" type="primary">matK</name>
</gene>
<comment type="similarity">
    <text evidence="2">Belongs to the intron maturase 2 family. MatK subfamily.</text>
</comment>
<dbReference type="InterPro" id="IPR024942">
    <property type="entry name" value="Maturase_MatK_N"/>
</dbReference>
<comment type="subcellular location">
    <subcellularLocation>
        <location evidence="1">Plastid</location>
        <location evidence="1">Chloroplast</location>
    </subcellularLocation>
</comment>
<dbReference type="GO" id="GO:0006397">
    <property type="term" value="P:mRNA processing"/>
    <property type="evidence" value="ECO:0007669"/>
    <property type="project" value="UniProtKB-KW"/>
</dbReference>
<evidence type="ECO:0000256" key="1">
    <source>
        <dbReference type="ARBA" id="ARBA00004229"/>
    </source>
</evidence>
<dbReference type="InterPro" id="IPR002866">
    <property type="entry name" value="Maturase_MatK"/>
</dbReference>
<name>S5FZX4_9ASPA</name>
<proteinExistence type="inferred from homology"/>
<geneLocation type="chloroplast" evidence="7"/>
<organism evidence="7">
    <name type="scientific">Dendrobium angustifolium</name>
    <dbReference type="NCBI Taxonomy" id="1354207"/>
    <lineage>
        <taxon>Eukaryota</taxon>
        <taxon>Viridiplantae</taxon>
        <taxon>Streptophyta</taxon>
        <taxon>Embryophyta</taxon>
        <taxon>Tracheophyta</taxon>
        <taxon>Spermatophyta</taxon>
        <taxon>Magnoliopsida</taxon>
        <taxon>Liliopsida</taxon>
        <taxon>Asparagales</taxon>
        <taxon>Orchidaceae</taxon>
        <taxon>Epidendroideae</taxon>
        <taxon>Malaxideae</taxon>
        <taxon>Dendrobiinae</taxon>
        <taxon>Dendrobium</taxon>
    </lineage>
</organism>
<evidence type="ECO:0000256" key="2">
    <source>
        <dbReference type="ARBA" id="ARBA00006621"/>
    </source>
</evidence>
<dbReference type="Pfam" id="PF01824">
    <property type="entry name" value="MatK_N"/>
    <property type="match status" value="1"/>
</dbReference>
<keyword evidence="5 7" id="KW-0934">Plastid</keyword>